<dbReference type="OrthoDB" id="1190245at2"/>
<name>A0A5C6RW41_9FLAO</name>
<accession>A0A5C6RW41</accession>
<dbReference type="RefSeq" id="WP_147099676.1">
    <property type="nucleotide sequence ID" value="NZ_VOOS01000002.1"/>
</dbReference>
<dbReference type="AlphaFoldDB" id="A0A5C6RW41"/>
<organism evidence="1 2">
    <name type="scientific">Vicingus serpentipes</name>
    <dbReference type="NCBI Taxonomy" id="1926625"/>
    <lineage>
        <taxon>Bacteria</taxon>
        <taxon>Pseudomonadati</taxon>
        <taxon>Bacteroidota</taxon>
        <taxon>Flavobacteriia</taxon>
        <taxon>Flavobacteriales</taxon>
        <taxon>Vicingaceae</taxon>
        <taxon>Vicingus</taxon>
    </lineage>
</organism>
<sequence length="189" mass="22038">MENILIKRFAELSQLEPNINNWSTLNFKGNPPRLIRLKMIDSLLKALQLNCNYSELIKGNFINHIEIDYHKLIELIGTEIPEISSIIDFEENSLAFGLPYMFEGLLRYRLTFQSLKDVNAGVLMCRGMHLAQVVLTNKITKDLEPHIELVDKIIGYLLNPRDINFPEKDLIDKYNFPDDDLLEIDIMWM</sequence>
<gene>
    <name evidence="1" type="ORF">FRY74_06220</name>
</gene>
<reference evidence="1 2" key="1">
    <citation type="submission" date="2019-08" db="EMBL/GenBank/DDBJ databases">
        <title>Genome of Vicingus serpentipes NCIMB 15042.</title>
        <authorList>
            <person name="Bowman J.P."/>
        </authorList>
    </citation>
    <scope>NUCLEOTIDE SEQUENCE [LARGE SCALE GENOMIC DNA]</scope>
    <source>
        <strain evidence="1 2">NCIMB 15042</strain>
    </source>
</reference>
<comment type="caution">
    <text evidence="1">The sequence shown here is derived from an EMBL/GenBank/DDBJ whole genome shotgun (WGS) entry which is preliminary data.</text>
</comment>
<protein>
    <submittedName>
        <fullName evidence="1">Uncharacterized protein</fullName>
    </submittedName>
</protein>
<evidence type="ECO:0000313" key="2">
    <source>
        <dbReference type="Proteomes" id="UP000321721"/>
    </source>
</evidence>
<keyword evidence="2" id="KW-1185">Reference proteome</keyword>
<dbReference type="EMBL" id="VOOS01000002">
    <property type="protein sequence ID" value="TXB66165.1"/>
    <property type="molecule type" value="Genomic_DNA"/>
</dbReference>
<dbReference type="Proteomes" id="UP000321721">
    <property type="component" value="Unassembled WGS sequence"/>
</dbReference>
<evidence type="ECO:0000313" key="1">
    <source>
        <dbReference type="EMBL" id="TXB66165.1"/>
    </source>
</evidence>
<proteinExistence type="predicted"/>